<evidence type="ECO:0000256" key="1">
    <source>
        <dbReference type="ARBA" id="ARBA00004196"/>
    </source>
</evidence>
<dbReference type="Gene3D" id="3.40.190.10">
    <property type="entry name" value="Periplasmic binding protein-like II"/>
    <property type="match status" value="1"/>
</dbReference>
<dbReference type="AlphaFoldDB" id="I0IH28"/>
<dbReference type="HOGENOM" id="CLU_017028_0_3_0"/>
<evidence type="ECO:0000313" key="8">
    <source>
        <dbReference type="EMBL" id="BAM04566.1"/>
    </source>
</evidence>
<evidence type="ECO:0000256" key="2">
    <source>
        <dbReference type="ARBA" id="ARBA00005695"/>
    </source>
</evidence>
<dbReference type="InterPro" id="IPR039424">
    <property type="entry name" value="SBP_5"/>
</dbReference>
<reference evidence="8 9" key="1">
    <citation type="submission" date="2012-02" db="EMBL/GenBank/DDBJ databases">
        <title>Complete genome sequence of Phycisphaera mikurensis NBRC 102666.</title>
        <authorList>
            <person name="Ankai A."/>
            <person name="Hosoyama A."/>
            <person name="Terui Y."/>
            <person name="Sekine M."/>
            <person name="Fukai R."/>
            <person name="Kato Y."/>
            <person name="Nakamura S."/>
            <person name="Yamada-Narita S."/>
            <person name="Kawakoshi A."/>
            <person name="Fukunaga Y."/>
            <person name="Yamazaki S."/>
            <person name="Fujita N."/>
        </authorList>
    </citation>
    <scope>NUCLEOTIDE SEQUENCE [LARGE SCALE GENOMIC DNA]</scope>
    <source>
        <strain evidence="9">NBRC 102666 / KCTC 22515 / FYK2301M01</strain>
    </source>
</reference>
<proteinExistence type="inferred from homology"/>
<dbReference type="GO" id="GO:0043190">
    <property type="term" value="C:ATP-binding cassette (ABC) transporter complex"/>
    <property type="evidence" value="ECO:0007669"/>
    <property type="project" value="InterPro"/>
</dbReference>
<dbReference type="eggNOG" id="COG4166">
    <property type="taxonomic scope" value="Bacteria"/>
</dbReference>
<feature type="signal peptide" evidence="6">
    <location>
        <begin position="1"/>
        <end position="26"/>
    </location>
</feature>
<evidence type="ECO:0000256" key="5">
    <source>
        <dbReference type="SAM" id="MobiDB-lite"/>
    </source>
</evidence>
<organism evidence="8 9">
    <name type="scientific">Phycisphaera mikurensis (strain NBRC 102666 / KCTC 22515 / FYK2301M01)</name>
    <dbReference type="NCBI Taxonomy" id="1142394"/>
    <lineage>
        <taxon>Bacteria</taxon>
        <taxon>Pseudomonadati</taxon>
        <taxon>Planctomycetota</taxon>
        <taxon>Phycisphaerae</taxon>
        <taxon>Phycisphaerales</taxon>
        <taxon>Phycisphaeraceae</taxon>
        <taxon>Phycisphaera</taxon>
    </lineage>
</organism>
<dbReference type="PIRSF" id="PIRSF002741">
    <property type="entry name" value="MppA"/>
    <property type="match status" value="1"/>
</dbReference>
<dbReference type="PANTHER" id="PTHR30290:SF10">
    <property type="entry name" value="PERIPLASMIC OLIGOPEPTIDE-BINDING PROTEIN-RELATED"/>
    <property type="match status" value="1"/>
</dbReference>
<protein>
    <submittedName>
        <fullName evidence="8">Putative ABC transporter substrate binding protein</fullName>
    </submittedName>
</protein>
<dbReference type="GO" id="GO:1904680">
    <property type="term" value="F:peptide transmembrane transporter activity"/>
    <property type="evidence" value="ECO:0007669"/>
    <property type="project" value="TreeGrafter"/>
</dbReference>
<dbReference type="SUPFAM" id="SSF53850">
    <property type="entry name" value="Periplasmic binding protein-like II"/>
    <property type="match status" value="1"/>
</dbReference>
<dbReference type="KEGG" id="phm:PSMK_24070"/>
<keyword evidence="9" id="KW-1185">Reference proteome</keyword>
<feature type="region of interest" description="Disordered" evidence="5">
    <location>
        <begin position="578"/>
        <end position="612"/>
    </location>
</feature>
<comment type="subcellular location">
    <subcellularLocation>
        <location evidence="1">Cell envelope</location>
    </subcellularLocation>
</comment>
<evidence type="ECO:0000256" key="3">
    <source>
        <dbReference type="ARBA" id="ARBA00022448"/>
    </source>
</evidence>
<feature type="domain" description="Solute-binding protein family 5" evidence="7">
    <location>
        <begin position="84"/>
        <end position="506"/>
    </location>
</feature>
<evidence type="ECO:0000256" key="6">
    <source>
        <dbReference type="SAM" id="SignalP"/>
    </source>
</evidence>
<dbReference type="InterPro" id="IPR030678">
    <property type="entry name" value="Peptide/Ni-bd"/>
</dbReference>
<evidence type="ECO:0000259" key="7">
    <source>
        <dbReference type="Pfam" id="PF00496"/>
    </source>
</evidence>
<dbReference type="CDD" id="cd08504">
    <property type="entry name" value="PBP2_OppA"/>
    <property type="match status" value="1"/>
</dbReference>
<dbReference type="PANTHER" id="PTHR30290">
    <property type="entry name" value="PERIPLASMIC BINDING COMPONENT OF ABC TRANSPORTER"/>
    <property type="match status" value="1"/>
</dbReference>
<dbReference type="Proteomes" id="UP000007881">
    <property type="component" value="Chromosome"/>
</dbReference>
<dbReference type="GO" id="GO:0030288">
    <property type="term" value="C:outer membrane-bounded periplasmic space"/>
    <property type="evidence" value="ECO:0007669"/>
    <property type="project" value="UniProtKB-ARBA"/>
</dbReference>
<keyword evidence="3" id="KW-0813">Transport</keyword>
<dbReference type="Gene3D" id="3.10.105.10">
    <property type="entry name" value="Dipeptide-binding Protein, Domain 3"/>
    <property type="match status" value="1"/>
</dbReference>
<comment type="similarity">
    <text evidence="2">Belongs to the bacterial solute-binding protein 5 family.</text>
</comment>
<name>I0IH28_PHYMF</name>
<dbReference type="Gene3D" id="3.90.76.10">
    <property type="entry name" value="Dipeptide-binding Protein, Domain 1"/>
    <property type="match status" value="1"/>
</dbReference>
<dbReference type="InterPro" id="IPR000914">
    <property type="entry name" value="SBP_5_dom"/>
</dbReference>
<dbReference type="Pfam" id="PF00496">
    <property type="entry name" value="SBP_bac_5"/>
    <property type="match status" value="1"/>
</dbReference>
<feature type="chain" id="PRO_5003629276" evidence="6">
    <location>
        <begin position="27"/>
        <end position="612"/>
    </location>
</feature>
<dbReference type="EMBL" id="AP012338">
    <property type="protein sequence ID" value="BAM04566.1"/>
    <property type="molecule type" value="Genomic_DNA"/>
</dbReference>
<dbReference type="STRING" id="1142394.PSMK_24070"/>
<dbReference type="OrthoDB" id="9801912at2"/>
<gene>
    <name evidence="8" type="ordered locus">PSMK_24070</name>
</gene>
<sequence length="612" mass="65050">MKALRRRSRATLAVLAVSAAAGLVLAATLGSASSAPSTDAFRYSVQVDCITLDPQNTSSLVDFRVIETIYEGLLAVEPGSGALRPAAASLPEVSADGRTLTFRLDPAARWCNGDPVTSGDFAFAWTRSLATDFAAVYGGLFDAIDGAEAASSLRDAQLEAYRPGTDDPEALWHAWLEAARGTVGLDASDPAVLVVRLARPVAYFPQLTAFGVFAPNHRPTVEAALSFDGRTGRVFLDADAFNDPDRAVTNGPYRLAAWEHRRRIVLEANPHHAASPATPRVVQDVVEDNDPLRLARGFDGDADWVPDLGGDLAVRLIEAGTPGVITIPRAGLEYVSLNCRDTVGGRANPLADPRVRRALALAVDRDTLVAGVSRLNEPPIGSFVPPGAVAGYPAGPAAAAVSAPPAFDPEAARALLAEAGFPGGAGLPPLRYLHNASPSHTKKAVWLANQWERHLGVRVVVESLEWRVYLARRRAGDFHLSRSGWYGDYRDPTTWLDLLRAGDPNNDTGYASPAFAEALAAAGAETEPNARLVHLTAAEAVMLADQPVIPLHQAVGIEWRAPGVTGLVKDPWSTLELEKVRRPSAPEGRGTGPRARVDRAPGPDPREPLIAP</sequence>
<accession>I0IH28</accession>
<keyword evidence="4 6" id="KW-0732">Signal</keyword>
<evidence type="ECO:0000256" key="4">
    <source>
        <dbReference type="ARBA" id="ARBA00022729"/>
    </source>
</evidence>
<dbReference type="GO" id="GO:0015833">
    <property type="term" value="P:peptide transport"/>
    <property type="evidence" value="ECO:0007669"/>
    <property type="project" value="TreeGrafter"/>
</dbReference>
<evidence type="ECO:0000313" key="9">
    <source>
        <dbReference type="Proteomes" id="UP000007881"/>
    </source>
</evidence>
<feature type="compositionally biased region" description="Basic and acidic residues" evidence="5">
    <location>
        <begin position="595"/>
        <end position="612"/>
    </location>
</feature>
<dbReference type="RefSeq" id="WP_014437779.1">
    <property type="nucleotide sequence ID" value="NC_017080.1"/>
</dbReference>